<protein>
    <submittedName>
        <fullName evidence="2">Small acid-soluble spore protein (Thioredoxin-like protein)</fullName>
    </submittedName>
</protein>
<feature type="compositionally biased region" description="Basic and acidic residues" evidence="1">
    <location>
        <begin position="47"/>
        <end position="58"/>
    </location>
</feature>
<dbReference type="AlphaFoldDB" id="A0A1I1YNQ2"/>
<dbReference type="HAMAP" id="MF_01506">
    <property type="entry name" value="Tlp"/>
    <property type="match status" value="1"/>
</dbReference>
<dbReference type="InterPro" id="IPR017524">
    <property type="entry name" value="SASP_thioredoxin-like"/>
</dbReference>
<organism evidence="2 3">
    <name type="scientific">Paenibacillus catalpae</name>
    <dbReference type="NCBI Taxonomy" id="1045775"/>
    <lineage>
        <taxon>Bacteria</taxon>
        <taxon>Bacillati</taxon>
        <taxon>Bacillota</taxon>
        <taxon>Bacilli</taxon>
        <taxon>Bacillales</taxon>
        <taxon>Paenibacillaceae</taxon>
        <taxon>Paenibacillus</taxon>
    </lineage>
</organism>
<feature type="compositionally biased region" description="Acidic residues" evidence="1">
    <location>
        <begin position="59"/>
        <end position="70"/>
    </location>
</feature>
<evidence type="ECO:0000313" key="3">
    <source>
        <dbReference type="Proteomes" id="UP000198855"/>
    </source>
</evidence>
<feature type="region of interest" description="Disordered" evidence="1">
    <location>
        <begin position="37"/>
        <end position="70"/>
    </location>
</feature>
<dbReference type="OrthoDB" id="1799076at2"/>
<accession>A0A1I1YNQ2</accession>
<dbReference type="NCBIfam" id="TIGR03090">
    <property type="entry name" value="SASP_tlp"/>
    <property type="match status" value="1"/>
</dbReference>
<dbReference type="RefSeq" id="WP_091185599.1">
    <property type="nucleotide sequence ID" value="NZ_FOMT01000002.1"/>
</dbReference>
<dbReference type="Pfam" id="PF19824">
    <property type="entry name" value="Tlp"/>
    <property type="match status" value="1"/>
</dbReference>
<sequence>MAKPDNRADNAEHLQEHIANTQQNINETEQYLNEFSSEINGTEQNELQEKNERRRESVAEFEEELSDEEA</sequence>
<dbReference type="STRING" id="1045775.SAMN05216378_2682"/>
<evidence type="ECO:0000256" key="1">
    <source>
        <dbReference type="SAM" id="MobiDB-lite"/>
    </source>
</evidence>
<gene>
    <name evidence="2" type="ORF">SAMN05216378_2682</name>
</gene>
<evidence type="ECO:0000313" key="2">
    <source>
        <dbReference type="EMBL" id="SFE19783.1"/>
    </source>
</evidence>
<dbReference type="Proteomes" id="UP000198855">
    <property type="component" value="Unassembled WGS sequence"/>
</dbReference>
<keyword evidence="3" id="KW-1185">Reference proteome</keyword>
<proteinExistence type="inferred from homology"/>
<dbReference type="EMBL" id="FOMT01000002">
    <property type="protein sequence ID" value="SFE19783.1"/>
    <property type="molecule type" value="Genomic_DNA"/>
</dbReference>
<reference evidence="3" key="1">
    <citation type="submission" date="2016-10" db="EMBL/GenBank/DDBJ databases">
        <authorList>
            <person name="Varghese N."/>
            <person name="Submissions S."/>
        </authorList>
    </citation>
    <scope>NUCLEOTIDE SEQUENCE [LARGE SCALE GENOMIC DNA]</scope>
    <source>
        <strain evidence="3">CGMCC 1.10784</strain>
    </source>
</reference>
<name>A0A1I1YNQ2_9BACL</name>